<feature type="transmembrane region" description="Helical" evidence="5">
    <location>
        <begin position="273"/>
        <end position="294"/>
    </location>
</feature>
<proteinExistence type="predicted"/>
<keyword evidence="2 5" id="KW-0812">Transmembrane</keyword>
<dbReference type="GO" id="GO:0016874">
    <property type="term" value="F:ligase activity"/>
    <property type="evidence" value="ECO:0007669"/>
    <property type="project" value="UniProtKB-KW"/>
</dbReference>
<dbReference type="Proteomes" id="UP001228905">
    <property type="component" value="Unassembled WGS sequence"/>
</dbReference>
<dbReference type="PROSITE" id="PS51257">
    <property type="entry name" value="PROKAR_LIPOPROTEIN"/>
    <property type="match status" value="1"/>
</dbReference>
<protein>
    <submittedName>
        <fullName evidence="7">O-antigen ligase</fullName>
    </submittedName>
</protein>
<gene>
    <name evidence="7" type="ORF">QO010_000854</name>
</gene>
<keyword evidence="3 5" id="KW-1133">Transmembrane helix</keyword>
<dbReference type="RefSeq" id="WP_307346429.1">
    <property type="nucleotide sequence ID" value="NZ_JAUSVS010000001.1"/>
</dbReference>
<organism evidence="7 8">
    <name type="scientific">Caulobacter ginsengisoli</name>
    <dbReference type="NCBI Taxonomy" id="400775"/>
    <lineage>
        <taxon>Bacteria</taxon>
        <taxon>Pseudomonadati</taxon>
        <taxon>Pseudomonadota</taxon>
        <taxon>Alphaproteobacteria</taxon>
        <taxon>Caulobacterales</taxon>
        <taxon>Caulobacteraceae</taxon>
        <taxon>Caulobacter</taxon>
    </lineage>
</organism>
<dbReference type="PANTHER" id="PTHR37422">
    <property type="entry name" value="TEICHURONIC ACID BIOSYNTHESIS PROTEIN TUAE"/>
    <property type="match status" value="1"/>
</dbReference>
<evidence type="ECO:0000256" key="3">
    <source>
        <dbReference type="ARBA" id="ARBA00022989"/>
    </source>
</evidence>
<sequence>MRASPPSSLLISILTGVVLAGCLVFGGASRQNAFQVIGLELLSLPLLFCALWRHAALGSWGEIRGPGLIVLAIVGIVLLQLVPLPPAIWNHLPGHAPAAEALRLAGLDRAWRPYSLTPEVTARYGLALLPPIAVFLGAGQMHSRQRLWLSLLIPLAAAISLGVGVAQLLGDPEGPLYFYANTNRDSAVGLFANRNHQAALLVACLPFAALWLRPSEQSRGRPPIGPLLVMALFGIVIIGLIVLRSRAGVLLLVPSLLASLALTWRGGLAFNRWMAAGLGAIVVGAIVLGLLVGFGPLKQRFETKGEGRAVSAPIAAGAAWALQPLGGGLGSFRNIYAGAETNETMFESYWLHVHDDYLELWLEAGWLALATLLGFLVWWSRAAVSAWRGPPDLPGSLARAASVASGLLLIHSAVDYPLRTLAMACVFAFACGVMVRRSSPAEARGAAAIGSGPSRRAIGAGG</sequence>
<feature type="transmembrane region" description="Helical" evidence="5">
    <location>
        <begin position="224"/>
        <end position="243"/>
    </location>
</feature>
<keyword evidence="7" id="KW-0436">Ligase</keyword>
<evidence type="ECO:0000259" key="6">
    <source>
        <dbReference type="Pfam" id="PF04932"/>
    </source>
</evidence>
<comment type="caution">
    <text evidence="7">The sequence shown here is derived from an EMBL/GenBank/DDBJ whole genome shotgun (WGS) entry which is preliminary data.</text>
</comment>
<evidence type="ECO:0000313" key="8">
    <source>
        <dbReference type="Proteomes" id="UP001228905"/>
    </source>
</evidence>
<dbReference type="PANTHER" id="PTHR37422:SF13">
    <property type="entry name" value="LIPOPOLYSACCHARIDE BIOSYNTHESIS PROTEIN PA4999-RELATED"/>
    <property type="match status" value="1"/>
</dbReference>
<comment type="subcellular location">
    <subcellularLocation>
        <location evidence="1">Membrane</location>
        <topology evidence="1">Multi-pass membrane protein</topology>
    </subcellularLocation>
</comment>
<evidence type="ECO:0000313" key="7">
    <source>
        <dbReference type="EMBL" id="MDQ0463106.1"/>
    </source>
</evidence>
<dbReference type="EMBL" id="JAUSVS010000001">
    <property type="protein sequence ID" value="MDQ0463106.1"/>
    <property type="molecule type" value="Genomic_DNA"/>
</dbReference>
<reference evidence="7 8" key="1">
    <citation type="submission" date="2023-07" db="EMBL/GenBank/DDBJ databases">
        <title>Genomic Encyclopedia of Type Strains, Phase IV (KMG-IV): sequencing the most valuable type-strain genomes for metagenomic binning, comparative biology and taxonomic classification.</title>
        <authorList>
            <person name="Goeker M."/>
        </authorList>
    </citation>
    <scope>NUCLEOTIDE SEQUENCE [LARGE SCALE GENOMIC DNA]</scope>
    <source>
        <strain evidence="7 8">DSM 18695</strain>
    </source>
</reference>
<feature type="transmembrane region" description="Helical" evidence="5">
    <location>
        <begin position="249"/>
        <end position="266"/>
    </location>
</feature>
<evidence type="ECO:0000256" key="5">
    <source>
        <dbReference type="SAM" id="Phobius"/>
    </source>
</evidence>
<dbReference type="InterPro" id="IPR051533">
    <property type="entry name" value="WaaL-like"/>
</dbReference>
<feature type="domain" description="O-antigen ligase-related" evidence="6">
    <location>
        <begin position="232"/>
        <end position="372"/>
    </location>
</feature>
<feature type="transmembrane region" description="Helical" evidence="5">
    <location>
        <begin position="33"/>
        <end position="51"/>
    </location>
</feature>
<dbReference type="Pfam" id="PF04932">
    <property type="entry name" value="Wzy_C"/>
    <property type="match status" value="1"/>
</dbReference>
<evidence type="ECO:0000256" key="2">
    <source>
        <dbReference type="ARBA" id="ARBA00022692"/>
    </source>
</evidence>
<keyword evidence="4 5" id="KW-0472">Membrane</keyword>
<feature type="transmembrane region" description="Helical" evidence="5">
    <location>
        <begin position="7"/>
        <end position="27"/>
    </location>
</feature>
<evidence type="ECO:0000256" key="1">
    <source>
        <dbReference type="ARBA" id="ARBA00004141"/>
    </source>
</evidence>
<feature type="transmembrane region" description="Helical" evidence="5">
    <location>
        <begin position="360"/>
        <end position="379"/>
    </location>
</feature>
<keyword evidence="8" id="KW-1185">Reference proteome</keyword>
<evidence type="ECO:0000256" key="4">
    <source>
        <dbReference type="ARBA" id="ARBA00023136"/>
    </source>
</evidence>
<name>A0ABU0IM63_9CAUL</name>
<feature type="transmembrane region" description="Helical" evidence="5">
    <location>
        <begin position="63"/>
        <end position="82"/>
    </location>
</feature>
<feature type="transmembrane region" description="Helical" evidence="5">
    <location>
        <begin position="147"/>
        <end position="169"/>
    </location>
</feature>
<accession>A0ABU0IM63</accession>
<feature type="transmembrane region" description="Helical" evidence="5">
    <location>
        <begin position="121"/>
        <end position="138"/>
    </location>
</feature>
<dbReference type="InterPro" id="IPR007016">
    <property type="entry name" value="O-antigen_ligase-rel_domated"/>
</dbReference>